<dbReference type="Proteomes" id="UP000756921">
    <property type="component" value="Unassembled WGS sequence"/>
</dbReference>
<protein>
    <submittedName>
        <fullName evidence="1">Uncharacterized protein</fullName>
    </submittedName>
</protein>
<accession>A0A9P6GN75</accession>
<gene>
    <name evidence="1" type="ORF">PMIN01_04958</name>
</gene>
<evidence type="ECO:0000313" key="2">
    <source>
        <dbReference type="Proteomes" id="UP000756921"/>
    </source>
</evidence>
<evidence type="ECO:0000313" key="1">
    <source>
        <dbReference type="EMBL" id="KAF9737179.1"/>
    </source>
</evidence>
<dbReference type="OrthoDB" id="3771508at2759"/>
<sequence>MSGWKTINTMGEHARYVDQDGVNVVLVHVDIADPQETSDVENNLYSQFQQAAAKNQVRFYHTSQKLSDGGGGVMVYYNGKKIEHKKVLMGSLPALVEAISAALEKYNSH</sequence>
<dbReference type="EMBL" id="WJXW01000004">
    <property type="protein sequence ID" value="KAF9737179.1"/>
    <property type="molecule type" value="Genomic_DNA"/>
</dbReference>
<comment type="caution">
    <text evidence="1">The sequence shown here is derived from an EMBL/GenBank/DDBJ whole genome shotgun (WGS) entry which is preliminary data.</text>
</comment>
<name>A0A9P6GN75_9PLEO</name>
<reference evidence="1" key="1">
    <citation type="journal article" date="2020" name="Mol. Plant Microbe Interact.">
        <title>Genome Sequence of the Biocontrol Agent Coniothyrium minitans strain Conio (IMI 134523).</title>
        <authorList>
            <person name="Patel D."/>
            <person name="Shittu T.A."/>
            <person name="Baroncelli R."/>
            <person name="Muthumeenakshi S."/>
            <person name="Osborne T.H."/>
            <person name="Janganan T.K."/>
            <person name="Sreenivasaprasad S."/>
        </authorList>
    </citation>
    <scope>NUCLEOTIDE SEQUENCE</scope>
    <source>
        <strain evidence="1">Conio</strain>
    </source>
</reference>
<proteinExistence type="predicted"/>
<keyword evidence="2" id="KW-1185">Reference proteome</keyword>
<organism evidence="1 2">
    <name type="scientific">Paraphaeosphaeria minitans</name>
    <dbReference type="NCBI Taxonomy" id="565426"/>
    <lineage>
        <taxon>Eukaryota</taxon>
        <taxon>Fungi</taxon>
        <taxon>Dikarya</taxon>
        <taxon>Ascomycota</taxon>
        <taxon>Pezizomycotina</taxon>
        <taxon>Dothideomycetes</taxon>
        <taxon>Pleosporomycetidae</taxon>
        <taxon>Pleosporales</taxon>
        <taxon>Massarineae</taxon>
        <taxon>Didymosphaeriaceae</taxon>
        <taxon>Paraphaeosphaeria</taxon>
    </lineage>
</organism>
<dbReference type="AlphaFoldDB" id="A0A9P6GN75"/>